<feature type="coiled-coil region" evidence="4">
    <location>
        <begin position="559"/>
        <end position="614"/>
    </location>
</feature>
<dbReference type="Gene3D" id="3.40.50.300">
    <property type="entry name" value="P-loop containing nucleotide triphosphate hydrolases"/>
    <property type="match status" value="2"/>
</dbReference>
<comment type="caution">
    <text evidence="7">The sequence shown here is derived from an EMBL/GenBank/DDBJ whole genome shotgun (WGS) entry which is preliminary data.</text>
</comment>
<gene>
    <name evidence="7" type="ORF">K0504_02975</name>
</gene>
<feature type="domain" description="ABC transporter" evidence="6">
    <location>
        <begin position="2"/>
        <end position="246"/>
    </location>
</feature>
<dbReference type="InterPro" id="IPR017871">
    <property type="entry name" value="ABC_transporter-like_CS"/>
</dbReference>
<keyword evidence="8" id="KW-1185">Reference proteome</keyword>
<organism evidence="7 8">
    <name type="scientific">Neiella holothuriorum</name>
    <dbReference type="NCBI Taxonomy" id="2870530"/>
    <lineage>
        <taxon>Bacteria</taxon>
        <taxon>Pseudomonadati</taxon>
        <taxon>Pseudomonadota</taxon>
        <taxon>Gammaproteobacteria</taxon>
        <taxon>Alteromonadales</taxon>
        <taxon>Echinimonadaceae</taxon>
        <taxon>Neiella</taxon>
    </lineage>
</organism>
<dbReference type="InterPro" id="IPR003593">
    <property type="entry name" value="AAA+_ATPase"/>
</dbReference>
<name>A0ABS7ECE3_9GAMM</name>
<dbReference type="InterPro" id="IPR032524">
    <property type="entry name" value="ABC_tran_C"/>
</dbReference>
<proteinExistence type="predicted"/>
<dbReference type="Pfam" id="PF12848">
    <property type="entry name" value="ABC_tran_Xtn"/>
    <property type="match status" value="1"/>
</dbReference>
<evidence type="ECO:0000259" key="6">
    <source>
        <dbReference type="PROSITE" id="PS50893"/>
    </source>
</evidence>
<keyword evidence="1" id="KW-0677">Repeat</keyword>
<dbReference type="CDD" id="cd03221">
    <property type="entry name" value="ABCF_EF-3"/>
    <property type="match status" value="2"/>
</dbReference>
<dbReference type="EMBL" id="JAHZSS010000002">
    <property type="protein sequence ID" value="MBW8189985.1"/>
    <property type="molecule type" value="Genomic_DNA"/>
</dbReference>
<dbReference type="GO" id="GO:0005524">
    <property type="term" value="F:ATP binding"/>
    <property type="evidence" value="ECO:0007669"/>
    <property type="project" value="UniProtKB-KW"/>
</dbReference>
<evidence type="ECO:0000256" key="1">
    <source>
        <dbReference type="ARBA" id="ARBA00022737"/>
    </source>
</evidence>
<accession>A0ABS7ECE3</accession>
<dbReference type="InterPro" id="IPR032781">
    <property type="entry name" value="ABC_tran_Xtn"/>
</dbReference>
<dbReference type="InterPro" id="IPR050611">
    <property type="entry name" value="ABCF"/>
</dbReference>
<dbReference type="Proteomes" id="UP001166251">
    <property type="component" value="Unassembled WGS sequence"/>
</dbReference>
<sequence>MIQCQEIELMRGPKALLTDANLHIPDGHKVGLVGSNGCGKSTLFALLLGQLEHSKGDVKITPSWRIGHVAQETPALPVSAIDYVIAGDTEYQNLADQLALAEQAHDGSAQAELHGKMAAIDGYSIHARAGAMLSGLGFSHEQQLKPVSDFSGGWRMRLNLAQALICRADLLLLDEPTNHLDLEAVLWLERWLQRFDGTLLMISHDRTFLDNIISHIAHIERGTIVTYSGNYTSFERQRAERFAQQAAEFEKQQRQRAHLQSFIDRFRAKATKARQAQSRIKALERLEASAPAHVGSPFSFAIPSPAHLPNPLVSIEQADLGYGDSKILNKVNVSLVPGSRVGLIGPNGAGKSTLIKALAGSLAVLNGAQHSSEKLAVGYFAQHQLEQVDGDVSPLLALQRLSPDQTEQVLRNYLGGFNFHGDDALSELATMSGGEKARAVLAMICWQKPNLLLLDEPTNHLDLEMRHALELALQAYEGALLVVSHDRDLITSTTDELWLVANGEVVPYQGDLTDYQKLVQLPEEQSIQGDKPTPAQSRKDQKRRDAEFRQQTRPLRQSIERHEKAMDKLSGQVDELEQRLADPAIYEDSNKQELAKLIQQRADVQRKLDDHEESWLADTAEMEELVAKHEQVAE</sequence>
<dbReference type="Pfam" id="PF16326">
    <property type="entry name" value="ABC_tran_CTD"/>
    <property type="match status" value="1"/>
</dbReference>
<dbReference type="Pfam" id="PF00005">
    <property type="entry name" value="ABC_tran"/>
    <property type="match status" value="2"/>
</dbReference>
<dbReference type="PANTHER" id="PTHR19211:SF14">
    <property type="entry name" value="ATP-BINDING CASSETTE SUB-FAMILY F MEMBER 1"/>
    <property type="match status" value="1"/>
</dbReference>
<dbReference type="PROSITE" id="PS00211">
    <property type="entry name" value="ABC_TRANSPORTER_1"/>
    <property type="match status" value="1"/>
</dbReference>
<keyword evidence="2" id="KW-0547">Nucleotide-binding</keyword>
<feature type="compositionally biased region" description="Basic and acidic residues" evidence="5">
    <location>
        <begin position="537"/>
        <end position="550"/>
    </location>
</feature>
<keyword evidence="4" id="KW-0175">Coiled coil</keyword>
<dbReference type="InterPro" id="IPR027417">
    <property type="entry name" value="P-loop_NTPase"/>
</dbReference>
<evidence type="ECO:0000256" key="2">
    <source>
        <dbReference type="ARBA" id="ARBA00022741"/>
    </source>
</evidence>
<evidence type="ECO:0000256" key="4">
    <source>
        <dbReference type="SAM" id="Coils"/>
    </source>
</evidence>
<feature type="region of interest" description="Disordered" evidence="5">
    <location>
        <begin position="523"/>
        <end position="557"/>
    </location>
</feature>
<keyword evidence="3 7" id="KW-0067">ATP-binding</keyword>
<dbReference type="PROSITE" id="PS50893">
    <property type="entry name" value="ABC_TRANSPORTER_2"/>
    <property type="match status" value="2"/>
</dbReference>
<evidence type="ECO:0000256" key="3">
    <source>
        <dbReference type="ARBA" id="ARBA00022840"/>
    </source>
</evidence>
<evidence type="ECO:0000256" key="5">
    <source>
        <dbReference type="SAM" id="MobiDB-lite"/>
    </source>
</evidence>
<feature type="domain" description="ABC transporter" evidence="6">
    <location>
        <begin position="313"/>
        <end position="527"/>
    </location>
</feature>
<evidence type="ECO:0000313" key="8">
    <source>
        <dbReference type="Proteomes" id="UP001166251"/>
    </source>
</evidence>
<dbReference type="InterPro" id="IPR003439">
    <property type="entry name" value="ABC_transporter-like_ATP-bd"/>
</dbReference>
<evidence type="ECO:0000313" key="7">
    <source>
        <dbReference type="EMBL" id="MBW8189985.1"/>
    </source>
</evidence>
<dbReference type="PANTHER" id="PTHR19211">
    <property type="entry name" value="ATP-BINDING TRANSPORT PROTEIN-RELATED"/>
    <property type="match status" value="1"/>
</dbReference>
<dbReference type="SUPFAM" id="SSF52540">
    <property type="entry name" value="P-loop containing nucleoside triphosphate hydrolases"/>
    <property type="match status" value="2"/>
</dbReference>
<protein>
    <submittedName>
        <fullName evidence="7">ATP-binding cassette domain-containing protein</fullName>
    </submittedName>
</protein>
<dbReference type="SMART" id="SM00382">
    <property type="entry name" value="AAA"/>
    <property type="match status" value="2"/>
</dbReference>
<reference evidence="7" key="1">
    <citation type="submission" date="2021-07" db="EMBL/GenBank/DDBJ databases">
        <title>Neiella marina sp. nov., isolated from the intestinal content of sea cucumber Apostichopus japonicus.</title>
        <authorList>
            <person name="Bai X."/>
        </authorList>
    </citation>
    <scope>NUCLEOTIDE SEQUENCE</scope>
    <source>
        <strain evidence="7">126</strain>
    </source>
</reference>